<dbReference type="InterPro" id="IPR045084">
    <property type="entry name" value="AIB/MYC-like"/>
</dbReference>
<evidence type="ECO:0000256" key="4">
    <source>
        <dbReference type="ARBA" id="ARBA00023242"/>
    </source>
</evidence>
<feature type="domain" description="BHLH" evidence="7">
    <location>
        <begin position="444"/>
        <end position="493"/>
    </location>
</feature>
<comment type="subcellular location">
    <subcellularLocation>
        <location evidence="1 5">Nucleus</location>
    </subcellularLocation>
</comment>
<dbReference type="PROSITE" id="PS50888">
    <property type="entry name" value="BHLH"/>
    <property type="match status" value="1"/>
</dbReference>
<dbReference type="InterPro" id="IPR036638">
    <property type="entry name" value="HLH_DNA-bd_sf"/>
</dbReference>
<dbReference type="Gene3D" id="4.10.280.10">
    <property type="entry name" value="Helix-loop-helix DNA-binding domain"/>
    <property type="match status" value="1"/>
</dbReference>
<feature type="compositionally biased region" description="Polar residues" evidence="6">
    <location>
        <begin position="508"/>
        <end position="518"/>
    </location>
</feature>
<proteinExistence type="predicted"/>
<dbReference type="InParanoid" id="A0A1S3AV62"/>
<dbReference type="FunCoup" id="A0A1S3AV62">
    <property type="interactions" value="1355"/>
</dbReference>
<feature type="compositionally biased region" description="Basic and acidic residues" evidence="6">
    <location>
        <begin position="409"/>
        <end position="431"/>
    </location>
</feature>
<dbReference type="PANTHER" id="PTHR11514">
    <property type="entry name" value="MYC"/>
    <property type="match status" value="1"/>
</dbReference>
<keyword evidence="2 5" id="KW-0805">Transcription regulation</keyword>
<dbReference type="Pfam" id="PF14215">
    <property type="entry name" value="bHLH-MYC_N"/>
    <property type="match status" value="1"/>
</dbReference>
<dbReference type="SMART" id="SM00353">
    <property type="entry name" value="HLH"/>
    <property type="match status" value="1"/>
</dbReference>
<dbReference type="InterPro" id="IPR025610">
    <property type="entry name" value="MYC/MYB_N"/>
</dbReference>
<evidence type="ECO:0000313" key="8">
    <source>
        <dbReference type="Proteomes" id="UP001652600"/>
    </source>
</evidence>
<dbReference type="GeneID" id="103483178"/>
<dbReference type="KEGG" id="cmo:103483178"/>
<evidence type="ECO:0000259" key="7">
    <source>
        <dbReference type="PROSITE" id="PS50888"/>
    </source>
</evidence>
<dbReference type="GO" id="GO:0046983">
    <property type="term" value="F:protein dimerization activity"/>
    <property type="evidence" value="ECO:0007669"/>
    <property type="project" value="InterPro"/>
</dbReference>
<sequence length="619" mass="68651">MKIEDGLRSVGGKDEDKTVVAAVLGTRAFNYLMSCSVSNENLFMAVRNDENLQNKLSDLVERPNASNFSWNYAIFWQLSHSKSGEWVLGWGDGSCRDPRDGDETEATQILSLQLEDESQQRMKKRALQKLHTLFGGSDEDNYALGLDRVTDTEIFFLASMYFSFPRGEGGPGKCLASGKHIWNLDVLNSPSEYCVRSYLAKSAGIQTVVLVPTDVGVVELGSVRSVNESVELVQFIRSLFSSQLSLDRVRSSAAMSMIAERKDESTPFVSWGIADRGEGGAGIPKVFGQTLNSGNMGRSHFREKLAIRKMDERSWEACANGGRIQFQSPRNGIRSPSLAHVHGLKQGNHSPAEIYVSPTPPVNNNHEQLVSGVRDEFGLNPYQSQKLAQMQIDFSVATSRPSVINRVGADSEHSDVEPQCKEEGPGTDERRPRKRGRKPANGREEPLNHVEAERQRREKLNQRFYALRAVVPNISKMDKASLLGDAIAYINELQEKVKIMEFEREKSSLTSSEATPSEGNPEIENKDQFLDVEIDVEAAHDEVIVKVSCPLESHPASRVIKAMRDAQINVIDSKLSEANDKVLHTFVIKSPGSEQLTKEQLIAAFSRDSTSLHPLSTVG</sequence>
<feature type="region of interest" description="Disordered" evidence="6">
    <location>
        <begin position="505"/>
        <end position="525"/>
    </location>
</feature>
<keyword evidence="8" id="KW-1185">Reference proteome</keyword>
<dbReference type="GO" id="GO:0005634">
    <property type="term" value="C:nucleus"/>
    <property type="evidence" value="ECO:0007669"/>
    <property type="project" value="UniProtKB-SubCell"/>
</dbReference>
<reference evidence="9 10" key="1">
    <citation type="submission" date="2025-05" db="UniProtKB">
        <authorList>
            <consortium name="RefSeq"/>
        </authorList>
    </citation>
    <scope>IDENTIFICATION</scope>
    <source>
        <tissue evidence="9 10">Stem</tissue>
    </source>
</reference>
<protein>
    <recommendedName>
        <fullName evidence="5">Transcription factor</fullName>
        <shortName evidence="5">bHLH transcription factor</shortName>
    </recommendedName>
    <alternativeName>
        <fullName evidence="5">Basic helix-loop-helix protein</fullName>
    </alternativeName>
</protein>
<dbReference type="PANTHER" id="PTHR11514:SF47">
    <property type="entry name" value="TRANSCRIPTION FACTOR BHLH13"/>
    <property type="match status" value="1"/>
</dbReference>
<dbReference type="GO" id="GO:0003700">
    <property type="term" value="F:DNA-binding transcription factor activity"/>
    <property type="evidence" value="ECO:0007669"/>
    <property type="project" value="InterPro"/>
</dbReference>
<evidence type="ECO:0000256" key="1">
    <source>
        <dbReference type="ARBA" id="ARBA00004123"/>
    </source>
</evidence>
<dbReference type="eggNOG" id="ENOG502QUFW">
    <property type="taxonomic scope" value="Eukaryota"/>
</dbReference>
<dbReference type="RefSeq" id="XP_008437879.3">
    <property type="nucleotide sequence ID" value="XM_008439657.3"/>
</dbReference>
<name>A0A1S3AV62_CUCME</name>
<evidence type="ECO:0000313" key="9">
    <source>
        <dbReference type="RefSeq" id="XP_008437879.3"/>
    </source>
</evidence>
<evidence type="ECO:0000256" key="3">
    <source>
        <dbReference type="ARBA" id="ARBA00023163"/>
    </source>
</evidence>
<dbReference type="GO" id="GO:0000976">
    <property type="term" value="F:transcription cis-regulatory region binding"/>
    <property type="evidence" value="ECO:0007669"/>
    <property type="project" value="TreeGrafter"/>
</dbReference>
<accession>A0A1S3AV62</accession>
<keyword evidence="3 5" id="KW-0804">Transcription</keyword>
<feature type="region of interest" description="Disordered" evidence="6">
    <location>
        <begin position="407"/>
        <end position="455"/>
    </location>
</feature>
<evidence type="ECO:0000256" key="5">
    <source>
        <dbReference type="RuleBase" id="RU369104"/>
    </source>
</evidence>
<evidence type="ECO:0000313" key="10">
    <source>
        <dbReference type="RefSeq" id="XP_050941804.1"/>
    </source>
</evidence>
<keyword evidence="4 5" id="KW-0539">Nucleus</keyword>
<evidence type="ECO:0000256" key="6">
    <source>
        <dbReference type="SAM" id="MobiDB-lite"/>
    </source>
</evidence>
<dbReference type="Pfam" id="PF00010">
    <property type="entry name" value="HLH"/>
    <property type="match status" value="1"/>
</dbReference>
<dbReference type="SUPFAM" id="SSF47459">
    <property type="entry name" value="HLH, helix-loop-helix DNA-binding domain"/>
    <property type="match status" value="1"/>
</dbReference>
<feature type="compositionally biased region" description="Basic and acidic residues" evidence="6">
    <location>
        <begin position="441"/>
        <end position="455"/>
    </location>
</feature>
<dbReference type="CDD" id="cd11449">
    <property type="entry name" value="bHLH_AtAIB_like"/>
    <property type="match status" value="1"/>
</dbReference>
<dbReference type="InterPro" id="IPR011598">
    <property type="entry name" value="bHLH_dom"/>
</dbReference>
<organism evidence="8 9">
    <name type="scientific">Cucumis melo</name>
    <name type="common">Muskmelon</name>
    <dbReference type="NCBI Taxonomy" id="3656"/>
    <lineage>
        <taxon>Eukaryota</taxon>
        <taxon>Viridiplantae</taxon>
        <taxon>Streptophyta</taxon>
        <taxon>Embryophyta</taxon>
        <taxon>Tracheophyta</taxon>
        <taxon>Spermatophyta</taxon>
        <taxon>Magnoliopsida</taxon>
        <taxon>eudicotyledons</taxon>
        <taxon>Gunneridae</taxon>
        <taxon>Pentapetalae</taxon>
        <taxon>rosids</taxon>
        <taxon>fabids</taxon>
        <taxon>Cucurbitales</taxon>
        <taxon>Cucurbitaceae</taxon>
        <taxon>Benincaseae</taxon>
        <taxon>Cucumis</taxon>
    </lineage>
</organism>
<dbReference type="RefSeq" id="XP_050941804.1">
    <property type="nucleotide sequence ID" value="XM_051085847.1"/>
</dbReference>
<evidence type="ECO:0000256" key="2">
    <source>
        <dbReference type="ARBA" id="ARBA00023015"/>
    </source>
</evidence>
<gene>
    <name evidence="9 10" type="primary">LOC103483178</name>
</gene>
<dbReference type="Proteomes" id="UP001652600">
    <property type="component" value="Chromosome 6"/>
</dbReference>